<dbReference type="PROSITE" id="PS00652">
    <property type="entry name" value="TNFR_NGFR_1"/>
    <property type="match status" value="1"/>
</dbReference>
<evidence type="ECO:0000313" key="3">
    <source>
        <dbReference type="Proteomes" id="UP000314986"/>
    </source>
</evidence>
<dbReference type="InParanoid" id="A0A4W3HQU8"/>
<accession>A0A4W3HQU8</accession>
<dbReference type="AlphaFoldDB" id="A0A4W3HQU8"/>
<reference evidence="2" key="5">
    <citation type="submission" date="2025-09" db="UniProtKB">
        <authorList>
            <consortium name="Ensembl"/>
        </authorList>
    </citation>
    <scope>IDENTIFICATION</scope>
</reference>
<dbReference type="InterPro" id="IPR001368">
    <property type="entry name" value="TNFR/NGFR_Cys_rich_reg"/>
</dbReference>
<reference evidence="3" key="3">
    <citation type="journal article" date="2014" name="Nature">
        <title>Elephant shark genome provides unique insights into gnathostome evolution.</title>
        <authorList>
            <consortium name="International Elephant Shark Genome Sequencing Consortium"/>
            <person name="Venkatesh B."/>
            <person name="Lee A.P."/>
            <person name="Ravi V."/>
            <person name="Maurya A.K."/>
            <person name="Lian M.M."/>
            <person name="Swann J.B."/>
            <person name="Ohta Y."/>
            <person name="Flajnik M.F."/>
            <person name="Sutoh Y."/>
            <person name="Kasahara M."/>
            <person name="Hoon S."/>
            <person name="Gangu V."/>
            <person name="Roy S.W."/>
            <person name="Irimia M."/>
            <person name="Korzh V."/>
            <person name="Kondrychyn I."/>
            <person name="Lim Z.W."/>
            <person name="Tay B.H."/>
            <person name="Tohari S."/>
            <person name="Kong K.W."/>
            <person name="Ho S."/>
            <person name="Lorente-Galdos B."/>
            <person name="Quilez J."/>
            <person name="Marques-Bonet T."/>
            <person name="Raney B.J."/>
            <person name="Ingham P.W."/>
            <person name="Tay A."/>
            <person name="Hillier L.W."/>
            <person name="Minx P."/>
            <person name="Boehm T."/>
            <person name="Wilson R.K."/>
            <person name="Brenner S."/>
            <person name="Warren W.C."/>
        </authorList>
    </citation>
    <scope>NUCLEOTIDE SEQUENCE [LARGE SCALE GENOMIC DNA]</scope>
</reference>
<dbReference type="STRING" id="7868.ENSCMIP00000019683"/>
<reference evidence="2" key="4">
    <citation type="submission" date="2025-08" db="UniProtKB">
        <authorList>
            <consortium name="Ensembl"/>
        </authorList>
    </citation>
    <scope>IDENTIFICATION</scope>
</reference>
<name>A0A4W3HQU8_CALMI</name>
<dbReference type="Proteomes" id="UP000314986">
    <property type="component" value="Unassembled WGS sequence"/>
</dbReference>
<dbReference type="Gene3D" id="4.10.1290.10">
    <property type="entry name" value="Tumor necrosis factor receptor superfamily"/>
    <property type="match status" value="1"/>
</dbReference>
<proteinExistence type="predicted"/>
<reference evidence="3" key="1">
    <citation type="journal article" date="2006" name="Science">
        <title>Ancient noncoding elements conserved in the human genome.</title>
        <authorList>
            <person name="Venkatesh B."/>
            <person name="Kirkness E.F."/>
            <person name="Loh Y.H."/>
            <person name="Halpern A.L."/>
            <person name="Lee A.P."/>
            <person name="Johnson J."/>
            <person name="Dandona N."/>
            <person name="Viswanathan L.D."/>
            <person name="Tay A."/>
            <person name="Venter J.C."/>
            <person name="Strausberg R.L."/>
            <person name="Brenner S."/>
        </authorList>
    </citation>
    <scope>NUCLEOTIDE SEQUENCE [LARGE SCALE GENOMIC DNA]</scope>
</reference>
<feature type="domain" description="TNFR-Cys" evidence="1">
    <location>
        <begin position="53"/>
        <end position="93"/>
    </location>
</feature>
<protein>
    <recommendedName>
        <fullName evidence="1">TNFR-Cys domain-containing protein</fullName>
    </recommendedName>
</protein>
<dbReference type="Ensembl" id="ENSCMIT00000020050.1">
    <property type="protein sequence ID" value="ENSCMIP00000019683.1"/>
    <property type="gene ID" value="ENSCMIG00000009151.1"/>
</dbReference>
<sequence>MTNTFACWFLSPTYCSSADLSLVREYRCPELSEGSVCVCVWVCALLVRMAGPCAKNSYFDQLTSACELCELRCSNLQSQPAACKGFTCNSNICLSILKSAEITVDRNIIVASIVENGLAEEVTDDVQEYPTERIRQSEKFLQSNATNCTSPENQMKDFIHSTQSSGGYDATFPLPATEEGSTVLVTTKTMEWCGYQKV</sequence>
<dbReference type="InterPro" id="IPR015337">
    <property type="entry name" value="BCMA_Tall-1-bd"/>
</dbReference>
<dbReference type="OMA" id="QEYPTER"/>
<evidence type="ECO:0000259" key="1">
    <source>
        <dbReference type="PROSITE" id="PS00652"/>
    </source>
</evidence>
<evidence type="ECO:0000313" key="2">
    <source>
        <dbReference type="Ensembl" id="ENSCMIP00000019683.1"/>
    </source>
</evidence>
<organism evidence="2 3">
    <name type="scientific">Callorhinchus milii</name>
    <name type="common">Ghost shark</name>
    <dbReference type="NCBI Taxonomy" id="7868"/>
    <lineage>
        <taxon>Eukaryota</taxon>
        <taxon>Metazoa</taxon>
        <taxon>Chordata</taxon>
        <taxon>Craniata</taxon>
        <taxon>Vertebrata</taxon>
        <taxon>Chondrichthyes</taxon>
        <taxon>Holocephali</taxon>
        <taxon>Chimaeriformes</taxon>
        <taxon>Callorhinchidae</taxon>
        <taxon>Callorhinchus</taxon>
    </lineage>
</organism>
<dbReference type="Pfam" id="PF09257">
    <property type="entry name" value="BCMA-Tall_bind"/>
    <property type="match status" value="1"/>
</dbReference>
<reference evidence="3" key="2">
    <citation type="journal article" date="2007" name="PLoS Biol.">
        <title>Survey sequencing and comparative analysis of the elephant shark (Callorhinchus milii) genome.</title>
        <authorList>
            <person name="Venkatesh B."/>
            <person name="Kirkness E.F."/>
            <person name="Loh Y.H."/>
            <person name="Halpern A.L."/>
            <person name="Lee A.P."/>
            <person name="Johnson J."/>
            <person name="Dandona N."/>
            <person name="Viswanathan L.D."/>
            <person name="Tay A."/>
            <person name="Venter J.C."/>
            <person name="Strausberg R.L."/>
            <person name="Brenner S."/>
        </authorList>
    </citation>
    <scope>NUCLEOTIDE SEQUENCE [LARGE SCALE GENOMIC DNA]</scope>
</reference>
<keyword evidence="3" id="KW-1185">Reference proteome</keyword>